<dbReference type="EMBL" id="JAGDFL010000077">
    <property type="protein sequence ID" value="KAG7398567.1"/>
    <property type="molecule type" value="Genomic_DNA"/>
</dbReference>
<reference evidence="3" key="1">
    <citation type="submission" date="2021-02" db="EMBL/GenBank/DDBJ databases">
        <authorList>
            <person name="Palmer J.M."/>
        </authorList>
    </citation>
    <scope>NUCLEOTIDE SEQUENCE</scope>
    <source>
        <strain evidence="3">SCRP23</strain>
    </source>
</reference>
<gene>
    <name evidence="3" type="ORF">PHYBOEH_010841</name>
</gene>
<dbReference type="AlphaFoldDB" id="A0A8T1WXI4"/>
<dbReference type="OrthoDB" id="64460at2759"/>
<evidence type="ECO:0000313" key="3">
    <source>
        <dbReference type="EMBL" id="KAG7398567.1"/>
    </source>
</evidence>
<feature type="coiled-coil region" evidence="1">
    <location>
        <begin position="53"/>
        <end position="87"/>
    </location>
</feature>
<dbReference type="Proteomes" id="UP000693981">
    <property type="component" value="Unassembled WGS sequence"/>
</dbReference>
<keyword evidence="4" id="KW-1185">Reference proteome</keyword>
<organism evidence="3 4">
    <name type="scientific">Phytophthora boehmeriae</name>
    <dbReference type="NCBI Taxonomy" id="109152"/>
    <lineage>
        <taxon>Eukaryota</taxon>
        <taxon>Sar</taxon>
        <taxon>Stramenopiles</taxon>
        <taxon>Oomycota</taxon>
        <taxon>Peronosporomycetes</taxon>
        <taxon>Peronosporales</taxon>
        <taxon>Peronosporaceae</taxon>
        <taxon>Phytophthora</taxon>
    </lineage>
</organism>
<proteinExistence type="predicted"/>
<keyword evidence="1" id="KW-0175">Coiled coil</keyword>
<evidence type="ECO:0000256" key="1">
    <source>
        <dbReference type="SAM" id="Coils"/>
    </source>
</evidence>
<feature type="compositionally biased region" description="Polar residues" evidence="2">
    <location>
        <begin position="1"/>
        <end position="13"/>
    </location>
</feature>
<name>A0A8T1WXI4_9STRA</name>
<evidence type="ECO:0000256" key="2">
    <source>
        <dbReference type="SAM" id="MobiDB-lite"/>
    </source>
</evidence>
<feature type="compositionally biased region" description="Basic and acidic residues" evidence="2">
    <location>
        <begin position="14"/>
        <end position="24"/>
    </location>
</feature>
<accession>A0A8T1WXI4</accession>
<protein>
    <submittedName>
        <fullName evidence="3">Uncharacterized protein</fullName>
    </submittedName>
</protein>
<feature type="region of interest" description="Disordered" evidence="2">
    <location>
        <begin position="1"/>
        <end position="24"/>
    </location>
</feature>
<comment type="caution">
    <text evidence="3">The sequence shown here is derived from an EMBL/GenBank/DDBJ whole genome shotgun (WGS) entry which is preliminary data.</text>
</comment>
<sequence>MATTPRPTATRSSHPSEEEMKAVDREIPVRLTLGAATMSLGAAGDWELDHTALQQTKERARVLEERNAALEAENAQLRDKCLRMTEESNMEKFKCQLLVEMLAVSSLDEERTRAQAEQEKARVDSMKTDVIALLERARTEGLDVRNLSAALASRVDSPQLNAP</sequence>
<dbReference type="InterPro" id="IPR028118">
    <property type="entry name" value="Chibby_fam"/>
</dbReference>
<dbReference type="Pfam" id="PF14645">
    <property type="entry name" value="Chibby"/>
    <property type="match status" value="1"/>
</dbReference>
<evidence type="ECO:0000313" key="4">
    <source>
        <dbReference type="Proteomes" id="UP000693981"/>
    </source>
</evidence>